<accession>A0A3N0GUF7</accession>
<dbReference type="InterPro" id="IPR006776">
    <property type="entry name" value="SsgB"/>
</dbReference>
<dbReference type="GO" id="GO:0000917">
    <property type="term" value="P:division septum assembly"/>
    <property type="evidence" value="ECO:0007669"/>
    <property type="project" value="UniProtKB-KW"/>
</dbReference>
<sequence>MDSKLTTTSTTAVQIATVDAEVDHTLVAEFVYDPTDACAVTMVLQTQSGPVHWTFARELLVDGQYEPSGDGDVHIWPCLSACGEAVVIVELCSPAGETLLQFPSRAVQDFVYSSLDAVPLGREKVDVDGWLEQLLAG</sequence>
<dbReference type="Gene3D" id="2.30.31.20">
    <property type="entry name" value="Sporulation-specific cell division protein SsgB"/>
    <property type="match status" value="1"/>
</dbReference>
<name>A0A3N0GUF7_9ACTN</name>
<keyword evidence="3 7" id="KW-0132">Cell division</keyword>
<dbReference type="RefSeq" id="WP_123222348.1">
    <property type="nucleotide sequence ID" value="NZ_RJSF01000019.1"/>
</dbReference>
<evidence type="ECO:0000256" key="2">
    <source>
        <dbReference type="ARBA" id="ARBA00009323"/>
    </source>
</evidence>
<evidence type="ECO:0000313" key="7">
    <source>
        <dbReference type="EMBL" id="RNM16095.1"/>
    </source>
</evidence>
<keyword evidence="5" id="KW-0717">Septation</keyword>
<dbReference type="Proteomes" id="UP000279994">
    <property type="component" value="Unassembled WGS sequence"/>
</dbReference>
<evidence type="ECO:0000256" key="4">
    <source>
        <dbReference type="ARBA" id="ARBA00022969"/>
    </source>
</evidence>
<evidence type="ECO:0000256" key="5">
    <source>
        <dbReference type="ARBA" id="ARBA00023210"/>
    </source>
</evidence>
<protein>
    <submittedName>
        <fullName evidence="7">SsgA family sporulation/cell division regulator</fullName>
    </submittedName>
</protein>
<dbReference type="Pfam" id="PF04686">
    <property type="entry name" value="SsgA"/>
    <property type="match status" value="1"/>
</dbReference>
<dbReference type="OrthoDB" id="3853096at2"/>
<keyword evidence="4" id="KW-0749">Sporulation</keyword>
<dbReference type="GO" id="GO:0030428">
    <property type="term" value="C:cell septum"/>
    <property type="evidence" value="ECO:0007669"/>
    <property type="project" value="UniProtKB-SubCell"/>
</dbReference>
<evidence type="ECO:0000256" key="6">
    <source>
        <dbReference type="ARBA" id="ARBA00023306"/>
    </source>
</evidence>
<comment type="caution">
    <text evidence="7">The sequence shown here is derived from an EMBL/GenBank/DDBJ whole genome shotgun (WGS) entry which is preliminary data.</text>
</comment>
<proteinExistence type="inferred from homology"/>
<comment type="subcellular location">
    <subcellularLocation>
        <location evidence="1">Cell septum</location>
    </subcellularLocation>
</comment>
<dbReference type="AlphaFoldDB" id="A0A3N0GUF7"/>
<organism evidence="7 8">
    <name type="scientific">Nocardioides pocheonensis</name>
    <dbReference type="NCBI Taxonomy" id="661485"/>
    <lineage>
        <taxon>Bacteria</taxon>
        <taxon>Bacillati</taxon>
        <taxon>Actinomycetota</taxon>
        <taxon>Actinomycetes</taxon>
        <taxon>Propionibacteriales</taxon>
        <taxon>Nocardioidaceae</taxon>
        <taxon>Nocardioides</taxon>
    </lineage>
</organism>
<dbReference type="InterPro" id="IPR038658">
    <property type="entry name" value="SsgB_sf"/>
</dbReference>
<evidence type="ECO:0000256" key="1">
    <source>
        <dbReference type="ARBA" id="ARBA00004431"/>
    </source>
</evidence>
<dbReference type="GO" id="GO:0030435">
    <property type="term" value="P:sporulation resulting in formation of a cellular spore"/>
    <property type="evidence" value="ECO:0007669"/>
    <property type="project" value="UniProtKB-KW"/>
</dbReference>
<reference evidence="7 8" key="1">
    <citation type="submission" date="2018-11" db="EMBL/GenBank/DDBJ databases">
        <authorList>
            <person name="Li F."/>
        </authorList>
    </citation>
    <scope>NUCLEOTIDE SEQUENCE [LARGE SCALE GENOMIC DNA]</scope>
    <source>
        <strain evidence="7 8">Gsoil 818</strain>
    </source>
</reference>
<dbReference type="EMBL" id="RJSF01000019">
    <property type="protein sequence ID" value="RNM16095.1"/>
    <property type="molecule type" value="Genomic_DNA"/>
</dbReference>
<evidence type="ECO:0000256" key="3">
    <source>
        <dbReference type="ARBA" id="ARBA00022618"/>
    </source>
</evidence>
<evidence type="ECO:0000313" key="8">
    <source>
        <dbReference type="Proteomes" id="UP000279994"/>
    </source>
</evidence>
<comment type="similarity">
    <text evidence="2">Belongs to the SsgA family.</text>
</comment>
<gene>
    <name evidence="7" type="ORF">EFL26_08065</name>
</gene>
<keyword evidence="8" id="KW-1185">Reference proteome</keyword>
<keyword evidence="6" id="KW-0131">Cell cycle</keyword>